<organism evidence="1 2">
    <name type="scientific">Streptomyces cheonanensis</name>
    <dbReference type="NCBI Taxonomy" id="312720"/>
    <lineage>
        <taxon>Bacteria</taxon>
        <taxon>Bacillati</taxon>
        <taxon>Actinomycetota</taxon>
        <taxon>Actinomycetes</taxon>
        <taxon>Kitasatosporales</taxon>
        <taxon>Streptomycetaceae</taxon>
        <taxon>Streptomyces</taxon>
    </lineage>
</organism>
<keyword evidence="2" id="KW-1185">Reference proteome</keyword>
<proteinExistence type="predicted"/>
<protein>
    <recommendedName>
        <fullName evidence="3">Lipoprotein</fullName>
    </recommendedName>
</protein>
<evidence type="ECO:0008006" key="3">
    <source>
        <dbReference type="Google" id="ProtNLM"/>
    </source>
</evidence>
<comment type="caution">
    <text evidence="1">The sequence shown here is derived from an EMBL/GenBank/DDBJ whole genome shotgun (WGS) entry which is preliminary data.</text>
</comment>
<evidence type="ECO:0000313" key="2">
    <source>
        <dbReference type="Proteomes" id="UP001403094"/>
    </source>
</evidence>
<reference evidence="2" key="1">
    <citation type="journal article" date="2019" name="Int. J. Syst. Evol. Microbiol.">
        <title>The Global Catalogue of Microorganisms (GCM) 10K type strain sequencing project: providing services to taxonomists for standard genome sequencing and annotation.</title>
        <authorList>
            <consortium name="The Broad Institute Genomics Platform"/>
            <consortium name="The Broad Institute Genome Sequencing Center for Infectious Disease"/>
            <person name="Wu L."/>
            <person name="Ma J."/>
        </authorList>
    </citation>
    <scope>NUCLEOTIDE SEQUENCE [LARGE SCALE GENOMIC DNA]</scope>
    <source>
        <strain evidence="2">JCM 14549</strain>
    </source>
</reference>
<evidence type="ECO:0000313" key="1">
    <source>
        <dbReference type="EMBL" id="GAA2039303.1"/>
    </source>
</evidence>
<accession>A0ABP5G7D2</accession>
<name>A0ABP5G7D2_9ACTN</name>
<sequence length="186" mass="20269">MNALARFRVNCAAAIGVLGVVVLFSGCQAMAEQQESELGYTPSIKSVDQGRVDAKGISSRLLDITELRGETSEPGPGISSCQVDPKKERLFKVSHFWSVTGLAREELAEGMDRLRRTLPQEGWEIISDGEMNNANRTPEILFENTDVEHAVNVTLRGKTDEDSTLYVAVVSACFSTPEGESPKGSY</sequence>
<dbReference type="PROSITE" id="PS51257">
    <property type="entry name" value="PROKAR_LIPOPROTEIN"/>
    <property type="match status" value="1"/>
</dbReference>
<dbReference type="EMBL" id="BAAANQ010000001">
    <property type="protein sequence ID" value="GAA2039303.1"/>
    <property type="molecule type" value="Genomic_DNA"/>
</dbReference>
<dbReference type="Proteomes" id="UP001403094">
    <property type="component" value="Unassembled WGS sequence"/>
</dbReference>
<gene>
    <name evidence="1" type="ORF">GCM10009757_00200</name>
</gene>